<dbReference type="OrthoDB" id="9783218at2"/>
<feature type="transmembrane region" description="Helical" evidence="7">
    <location>
        <begin position="138"/>
        <end position="156"/>
    </location>
</feature>
<dbReference type="InterPro" id="IPR050366">
    <property type="entry name" value="BP-dependent_transpt_permease"/>
</dbReference>
<reference evidence="9" key="1">
    <citation type="submission" date="2019-10" db="EMBL/GenBank/DDBJ databases">
        <authorList>
            <person name="Ross D.E."/>
            <person name="Gulliver D."/>
        </authorList>
    </citation>
    <scope>NUCLEOTIDE SEQUENCE</scope>
    <source>
        <strain evidence="9">DER-2019</strain>
    </source>
</reference>
<evidence type="ECO:0000256" key="3">
    <source>
        <dbReference type="ARBA" id="ARBA00022475"/>
    </source>
</evidence>
<keyword evidence="4 7" id="KW-0812">Transmembrane</keyword>
<feature type="transmembrane region" description="Helical" evidence="7">
    <location>
        <begin position="12"/>
        <end position="36"/>
    </location>
</feature>
<proteinExistence type="inferred from homology"/>
<dbReference type="PANTHER" id="PTHR43386">
    <property type="entry name" value="OLIGOPEPTIDE TRANSPORT SYSTEM PERMEASE PROTEIN APPC"/>
    <property type="match status" value="1"/>
</dbReference>
<comment type="similarity">
    <text evidence="7">Belongs to the binding-protein-dependent transport system permease family.</text>
</comment>
<feature type="transmembrane region" description="Helical" evidence="7">
    <location>
        <begin position="78"/>
        <end position="100"/>
    </location>
</feature>
<keyword evidence="5 7" id="KW-1133">Transmembrane helix</keyword>
<dbReference type="GO" id="GO:0055085">
    <property type="term" value="P:transmembrane transport"/>
    <property type="evidence" value="ECO:0007669"/>
    <property type="project" value="InterPro"/>
</dbReference>
<gene>
    <name evidence="9" type="ORF">GH810_06120</name>
</gene>
<evidence type="ECO:0000313" key="10">
    <source>
        <dbReference type="Proteomes" id="UP000616595"/>
    </source>
</evidence>
<evidence type="ECO:0000256" key="4">
    <source>
        <dbReference type="ARBA" id="ARBA00022692"/>
    </source>
</evidence>
<dbReference type="AlphaFoldDB" id="A0A923HUD7"/>
<dbReference type="CDD" id="cd06261">
    <property type="entry name" value="TM_PBP2"/>
    <property type="match status" value="1"/>
</dbReference>
<keyword evidence="10" id="KW-1185">Reference proteome</keyword>
<keyword evidence="3" id="KW-1003">Cell membrane</keyword>
<comment type="subcellular location">
    <subcellularLocation>
        <location evidence="1 7">Cell membrane</location>
        <topology evidence="1 7">Multi-pass membrane protein</topology>
    </subcellularLocation>
</comment>
<protein>
    <submittedName>
        <fullName evidence="9">ABC transporter permease subunit</fullName>
    </submittedName>
</protein>
<dbReference type="Gene3D" id="1.10.3720.10">
    <property type="entry name" value="MetI-like"/>
    <property type="match status" value="1"/>
</dbReference>
<evidence type="ECO:0000259" key="8">
    <source>
        <dbReference type="PROSITE" id="PS50928"/>
    </source>
</evidence>
<dbReference type="Proteomes" id="UP000616595">
    <property type="component" value="Unassembled WGS sequence"/>
</dbReference>
<evidence type="ECO:0000256" key="5">
    <source>
        <dbReference type="ARBA" id="ARBA00022989"/>
    </source>
</evidence>
<evidence type="ECO:0000256" key="2">
    <source>
        <dbReference type="ARBA" id="ARBA00022448"/>
    </source>
</evidence>
<feature type="transmembrane region" description="Helical" evidence="7">
    <location>
        <begin position="246"/>
        <end position="264"/>
    </location>
</feature>
<evidence type="ECO:0000256" key="1">
    <source>
        <dbReference type="ARBA" id="ARBA00004651"/>
    </source>
</evidence>
<dbReference type="GO" id="GO:0005886">
    <property type="term" value="C:plasma membrane"/>
    <property type="evidence" value="ECO:0007669"/>
    <property type="project" value="UniProtKB-SubCell"/>
</dbReference>
<dbReference type="EMBL" id="WJBD01000005">
    <property type="protein sequence ID" value="MBC3887882.1"/>
    <property type="molecule type" value="Genomic_DNA"/>
</dbReference>
<feature type="domain" description="ABC transmembrane type-1" evidence="8">
    <location>
        <begin position="74"/>
        <end position="265"/>
    </location>
</feature>
<keyword evidence="2 7" id="KW-0813">Transport</keyword>
<dbReference type="SUPFAM" id="SSF161098">
    <property type="entry name" value="MetI-like"/>
    <property type="match status" value="1"/>
</dbReference>
<dbReference type="Pfam" id="PF00528">
    <property type="entry name" value="BPD_transp_1"/>
    <property type="match status" value="1"/>
</dbReference>
<dbReference type="PROSITE" id="PS50928">
    <property type="entry name" value="ABC_TM1"/>
    <property type="match status" value="1"/>
</dbReference>
<dbReference type="RefSeq" id="WP_148567380.1">
    <property type="nucleotide sequence ID" value="NZ_RXYA01000009.1"/>
</dbReference>
<comment type="caution">
    <text evidence="9">The sequence shown here is derived from an EMBL/GenBank/DDBJ whole genome shotgun (WGS) entry which is preliminary data.</text>
</comment>
<reference evidence="9" key="2">
    <citation type="submission" date="2020-10" db="EMBL/GenBank/DDBJ databases">
        <title>Comparative genomics of the Acetobacterium genus.</title>
        <authorList>
            <person name="Marshall C."/>
            <person name="May H."/>
            <person name="Norman S."/>
        </authorList>
    </citation>
    <scope>NUCLEOTIDE SEQUENCE</scope>
    <source>
        <strain evidence="9">DER-2019</strain>
    </source>
</reference>
<name>A0A923HUD7_9FIRM</name>
<dbReference type="InterPro" id="IPR035906">
    <property type="entry name" value="MetI-like_sf"/>
</dbReference>
<evidence type="ECO:0000256" key="6">
    <source>
        <dbReference type="ARBA" id="ARBA00023136"/>
    </source>
</evidence>
<organism evidence="9 10">
    <name type="scientific">Acetobacterium paludosum</name>
    <dbReference type="NCBI Taxonomy" id="52693"/>
    <lineage>
        <taxon>Bacteria</taxon>
        <taxon>Bacillati</taxon>
        <taxon>Bacillota</taxon>
        <taxon>Clostridia</taxon>
        <taxon>Eubacteriales</taxon>
        <taxon>Eubacteriaceae</taxon>
        <taxon>Acetobacterium</taxon>
    </lineage>
</organism>
<evidence type="ECO:0000256" key="7">
    <source>
        <dbReference type="RuleBase" id="RU363032"/>
    </source>
</evidence>
<evidence type="ECO:0000313" key="9">
    <source>
        <dbReference type="EMBL" id="MBC3887882.1"/>
    </source>
</evidence>
<keyword evidence="6 7" id="KW-0472">Membrane</keyword>
<feature type="transmembrane region" description="Helical" evidence="7">
    <location>
        <begin position="112"/>
        <end position="132"/>
    </location>
</feature>
<feature type="transmembrane region" description="Helical" evidence="7">
    <location>
        <begin position="199"/>
        <end position="219"/>
    </location>
</feature>
<dbReference type="PANTHER" id="PTHR43386:SF1">
    <property type="entry name" value="D,D-DIPEPTIDE TRANSPORT SYSTEM PERMEASE PROTEIN DDPC-RELATED"/>
    <property type="match status" value="1"/>
</dbReference>
<dbReference type="InterPro" id="IPR000515">
    <property type="entry name" value="MetI-like"/>
</dbReference>
<sequence length="284" mass="31656">MKAIKRTSFKKEFYSLYFGIIIMIVFLLWSILPGIFSPYNPKEMFSPWLAMSLSHLLGTNDMGYDIFSELIYAASRTLFTGFCAAFVSLIIGTTLGTLSGYLEGWAGEGLDFIINIFLLIPTLPMMVVVAAFVGPGTFNIILIISLLGWCSTARAVRARTKQIKHSPFVEALTISGISEKQIVLKHIIPNLSDVIFAKYIMSVASCMLMEATVSFMGLGDPTHVTWGSMINFAFSRGGFSRGVLNWYLPPGICITLCVLSFYYINSHFEEKSKIVVNEEQSYMD</sequence>
<accession>A0A923HUD7</accession>